<name>A0A1Q9CQB3_SYMMI</name>
<dbReference type="EMBL" id="LSRX01000997">
    <property type="protein sequence ID" value="OLP85100.1"/>
    <property type="molecule type" value="Genomic_DNA"/>
</dbReference>
<feature type="region of interest" description="Disordered" evidence="1">
    <location>
        <begin position="201"/>
        <end position="220"/>
    </location>
</feature>
<keyword evidence="3" id="KW-1185">Reference proteome</keyword>
<organism evidence="2 3">
    <name type="scientific">Symbiodinium microadriaticum</name>
    <name type="common">Dinoflagellate</name>
    <name type="synonym">Zooxanthella microadriatica</name>
    <dbReference type="NCBI Taxonomy" id="2951"/>
    <lineage>
        <taxon>Eukaryota</taxon>
        <taxon>Sar</taxon>
        <taxon>Alveolata</taxon>
        <taxon>Dinophyceae</taxon>
        <taxon>Suessiales</taxon>
        <taxon>Symbiodiniaceae</taxon>
        <taxon>Symbiodinium</taxon>
    </lineage>
</organism>
<dbReference type="Proteomes" id="UP000186817">
    <property type="component" value="Unassembled WGS sequence"/>
</dbReference>
<accession>A0A1Q9CQB3</accession>
<evidence type="ECO:0000313" key="3">
    <source>
        <dbReference type="Proteomes" id="UP000186817"/>
    </source>
</evidence>
<protein>
    <submittedName>
        <fullName evidence="2">Uncharacterized protein</fullName>
    </submittedName>
</protein>
<feature type="compositionally biased region" description="Acidic residues" evidence="1">
    <location>
        <begin position="35"/>
        <end position="46"/>
    </location>
</feature>
<dbReference type="Gene3D" id="1.25.40.10">
    <property type="entry name" value="Tetratricopeptide repeat domain"/>
    <property type="match status" value="1"/>
</dbReference>
<sequence>MTEGTPGGYPDGMQAALAAKGYDLLGTDGGGGGGDDGEEEDSDEEDVFGRIRKLPPDAAREKGKKAFQDGDYDKAIRYWLEYAPLHFVYSEVLVRAGLAMAYMKKEDYHAAERHPLAVTWRNVKTPDSPVRSVDKALARREAQHDRGALPQSDGSAINAQVEAGHAAAKQMQQEVEREWAKQCRDQKKNMRKLFDKLSGEDRAAEEGANGKPAEPVPALQSGVRWTVDDVDSEAFAAGSTPPSDGKADVLVSSPRGAHLALQDWGLALSRTVLWAMEQLALEGPRPEDESALCFLQVDCMRRVDLLGPILHRCRSAAQEPWHRHTLKEAFVGYEHKGIVWMLLPASDLKVDYASKGKKQKAYKPCHAWTTTPPIRPWLLKLSTDRTYRLMHDKYVLLTMGINVKKFHEIELVDGAFASQWRMWPIAWVMTFVQTTTCSGTGTFKGIEAGSGTGFCEIVGGITKLLLQHVSPERRRDLLPCILQWCHISKLMPRVLFHMVWTSLFAWMEAEGDQGAAAALKQQYFAVDEDFIQAPWRSVPDRIMPGTDVGSAPQESWHTSRLKVPLQQSWKQPYTLAQALSSKNFTKQRRGIRETAASTQKTFQDWPTIGQFTDQHSLRNETALAKEGLYQENVPSPYTCI</sequence>
<evidence type="ECO:0000256" key="1">
    <source>
        <dbReference type="SAM" id="MobiDB-lite"/>
    </source>
</evidence>
<dbReference type="InterPro" id="IPR011990">
    <property type="entry name" value="TPR-like_helical_dom_sf"/>
</dbReference>
<dbReference type="AlphaFoldDB" id="A0A1Q9CQB3"/>
<feature type="region of interest" description="Disordered" evidence="1">
    <location>
        <begin position="24"/>
        <end position="54"/>
    </location>
</feature>
<gene>
    <name evidence="2" type="ORF">AK812_SmicGene33986</name>
</gene>
<proteinExistence type="predicted"/>
<evidence type="ECO:0000313" key="2">
    <source>
        <dbReference type="EMBL" id="OLP85100.1"/>
    </source>
</evidence>
<dbReference type="OrthoDB" id="433738at2759"/>
<comment type="caution">
    <text evidence="2">The sequence shown here is derived from an EMBL/GenBank/DDBJ whole genome shotgun (WGS) entry which is preliminary data.</text>
</comment>
<reference evidence="2 3" key="1">
    <citation type="submission" date="2016-02" db="EMBL/GenBank/DDBJ databases">
        <title>Genome analysis of coral dinoflagellate symbionts highlights evolutionary adaptations to a symbiotic lifestyle.</title>
        <authorList>
            <person name="Aranda M."/>
            <person name="Li Y."/>
            <person name="Liew Y.J."/>
            <person name="Baumgarten S."/>
            <person name="Simakov O."/>
            <person name="Wilson M."/>
            <person name="Piel J."/>
            <person name="Ashoor H."/>
            <person name="Bougouffa S."/>
            <person name="Bajic V.B."/>
            <person name="Ryu T."/>
            <person name="Ravasi T."/>
            <person name="Bayer T."/>
            <person name="Micklem G."/>
            <person name="Kim H."/>
            <person name="Bhak J."/>
            <person name="Lajeunesse T.C."/>
            <person name="Voolstra C.R."/>
        </authorList>
    </citation>
    <scope>NUCLEOTIDE SEQUENCE [LARGE SCALE GENOMIC DNA]</scope>
    <source>
        <strain evidence="2 3">CCMP2467</strain>
    </source>
</reference>